<dbReference type="Proteomes" id="UP000182783">
    <property type="component" value="Unassembled WGS sequence"/>
</dbReference>
<accession>A0A1G9QW70</accession>
<evidence type="ECO:0000313" key="2">
    <source>
        <dbReference type="Proteomes" id="UP000182783"/>
    </source>
</evidence>
<reference evidence="1 2" key="1">
    <citation type="submission" date="2016-10" db="EMBL/GenBank/DDBJ databases">
        <authorList>
            <person name="de Groot N.N."/>
        </authorList>
    </citation>
    <scope>NUCLEOTIDE SEQUENCE [LARGE SCALE GENOMIC DNA]</scope>
    <source>
        <strain evidence="1 2">CGMCC 1.10239</strain>
    </source>
</reference>
<protein>
    <submittedName>
        <fullName evidence="1">Uncharacterized protein</fullName>
    </submittedName>
</protein>
<name>A0A1G9QW70_9BACL</name>
<dbReference type="EMBL" id="FNGM01000009">
    <property type="protein sequence ID" value="SDM14495.1"/>
    <property type="molecule type" value="Genomic_DNA"/>
</dbReference>
<gene>
    <name evidence="1" type="ORF">SAMN05216191_109127</name>
</gene>
<proteinExistence type="predicted"/>
<sequence>MKKKILLLFTLISLLAAPIGLISNAADYFVVTLFNHGEG</sequence>
<dbReference type="AlphaFoldDB" id="A0A1G9QW70"/>
<evidence type="ECO:0000313" key="1">
    <source>
        <dbReference type="EMBL" id="SDM14495.1"/>
    </source>
</evidence>
<organism evidence="1 2">
    <name type="scientific">Paenibacillus jilunlii</name>
    <dbReference type="NCBI Taxonomy" id="682956"/>
    <lineage>
        <taxon>Bacteria</taxon>
        <taxon>Bacillati</taxon>
        <taxon>Bacillota</taxon>
        <taxon>Bacilli</taxon>
        <taxon>Bacillales</taxon>
        <taxon>Paenibacillaceae</taxon>
        <taxon>Paenibacillus</taxon>
    </lineage>
</organism>